<feature type="signal peptide" evidence="2">
    <location>
        <begin position="1"/>
        <end position="22"/>
    </location>
</feature>
<feature type="compositionally biased region" description="Low complexity" evidence="1">
    <location>
        <begin position="28"/>
        <end position="45"/>
    </location>
</feature>
<dbReference type="PROSITE" id="PS51257">
    <property type="entry name" value="PROKAR_LIPOPROTEIN"/>
    <property type="match status" value="1"/>
</dbReference>
<dbReference type="AlphaFoldDB" id="A0A3S9WEX6"/>
<dbReference type="RefSeq" id="WP_206502679.1">
    <property type="nucleotide sequence ID" value="NZ_CP031423.1"/>
</dbReference>
<proteinExistence type="predicted"/>
<feature type="region of interest" description="Disordered" evidence="1">
    <location>
        <begin position="25"/>
        <end position="45"/>
    </location>
</feature>
<dbReference type="EMBL" id="CP031423">
    <property type="protein sequence ID" value="AZS38628.1"/>
    <property type="molecule type" value="Genomic_DNA"/>
</dbReference>
<dbReference type="InterPro" id="IPR050491">
    <property type="entry name" value="AmpC-like"/>
</dbReference>
<sequence>MRNRRATVVALMIGSLLLAGCAAGGGSPSPTGSATPTGSGTPAAASACVSDPDAVIARTANLPSTPMPEAAASAIDAAAQQGLKDAAAPGVIVGVQSPDGLFLRAYGVADPATGEAMTTDMHHRVGSISKTFTGTLLLQLIDEGEAGLDDPVSDYLDGVPNGDQVTLRMLLNMTSGLSSYTKDEAWQKSLFDDPLRVWSPDELEAIGLALPPAFAPGTDFDYSNTNTVLIGKVIEKVTGESYDDVIRERIIEPLGLSNTVWPGTTADFPLPHAQGFTLQGNDATPDSPTNATEWNPSWGWTAGELISTAGDLLTYARHQATGSGLLSPEVQRERLSGFSDYSGYGLALTCAGGWIGHTGELPGFNTIMFYDTTTDTTLIALTNSDIPSGDCPVGATLTDNPASDQACSSPALRVATAISTALGHTYDRPGAPR</sequence>
<accession>A0A3S9WEX6</accession>
<dbReference type="PANTHER" id="PTHR46825">
    <property type="entry name" value="D-ALANYL-D-ALANINE-CARBOXYPEPTIDASE/ENDOPEPTIDASE AMPH"/>
    <property type="match status" value="1"/>
</dbReference>
<dbReference type="SUPFAM" id="SSF56601">
    <property type="entry name" value="beta-lactamase/transpeptidase-like"/>
    <property type="match status" value="1"/>
</dbReference>
<dbReference type="PANTHER" id="PTHR46825:SF7">
    <property type="entry name" value="D-ALANYL-D-ALANINE CARBOXYPEPTIDASE"/>
    <property type="match status" value="1"/>
</dbReference>
<feature type="domain" description="Beta-lactamase-related" evidence="3">
    <location>
        <begin position="75"/>
        <end position="389"/>
    </location>
</feature>
<evidence type="ECO:0000313" key="4">
    <source>
        <dbReference type="EMBL" id="AZS38628.1"/>
    </source>
</evidence>
<organism evidence="4 5">
    <name type="scientific">Microbacterium lemovicicum</name>
    <dbReference type="NCBI Taxonomy" id="1072463"/>
    <lineage>
        <taxon>Bacteria</taxon>
        <taxon>Bacillati</taxon>
        <taxon>Actinomycetota</taxon>
        <taxon>Actinomycetes</taxon>
        <taxon>Micrococcales</taxon>
        <taxon>Microbacteriaceae</taxon>
        <taxon>Microbacterium</taxon>
    </lineage>
</organism>
<dbReference type="Pfam" id="PF00144">
    <property type="entry name" value="Beta-lactamase"/>
    <property type="match status" value="1"/>
</dbReference>
<dbReference type="InterPro" id="IPR001466">
    <property type="entry name" value="Beta-lactam-related"/>
</dbReference>
<evidence type="ECO:0000259" key="3">
    <source>
        <dbReference type="Pfam" id="PF00144"/>
    </source>
</evidence>
<keyword evidence="4" id="KW-0121">Carboxypeptidase</keyword>
<evidence type="ECO:0000256" key="2">
    <source>
        <dbReference type="SAM" id="SignalP"/>
    </source>
</evidence>
<feature type="chain" id="PRO_5019478919" evidence="2">
    <location>
        <begin position="23"/>
        <end position="433"/>
    </location>
</feature>
<keyword evidence="5" id="KW-1185">Reference proteome</keyword>
<evidence type="ECO:0000313" key="5">
    <source>
        <dbReference type="Proteomes" id="UP000276888"/>
    </source>
</evidence>
<dbReference type="Proteomes" id="UP000276888">
    <property type="component" value="Chromosome"/>
</dbReference>
<name>A0A3S9WEX6_9MICO</name>
<gene>
    <name evidence="4" type="ORF">CVS47_03287</name>
</gene>
<dbReference type="InterPro" id="IPR012338">
    <property type="entry name" value="Beta-lactam/transpept-like"/>
</dbReference>
<dbReference type="Gene3D" id="3.40.710.10">
    <property type="entry name" value="DD-peptidase/beta-lactamase superfamily"/>
    <property type="match status" value="1"/>
</dbReference>
<dbReference type="GO" id="GO:0009002">
    <property type="term" value="F:serine-type D-Ala-D-Ala carboxypeptidase activity"/>
    <property type="evidence" value="ECO:0007669"/>
    <property type="project" value="UniProtKB-EC"/>
</dbReference>
<keyword evidence="4" id="KW-0378">Hydrolase</keyword>
<evidence type="ECO:0000256" key="1">
    <source>
        <dbReference type="SAM" id="MobiDB-lite"/>
    </source>
</evidence>
<keyword evidence="4" id="KW-0645">Protease</keyword>
<dbReference type="EC" id="3.4.16.4" evidence="4"/>
<protein>
    <submittedName>
        <fullName evidence="4">D-alanyl-D-alanine carboxypeptidase</fullName>
        <ecNumber evidence="4">3.4.16.4</ecNumber>
    </submittedName>
</protein>
<reference evidence="4 5" key="1">
    <citation type="submission" date="2018-08" db="EMBL/GenBank/DDBJ databases">
        <title>Microbacterium lemovicicum sp. nov., a bacterium isolated from a natural uranium-rich soil.</title>
        <authorList>
            <person name="ORTET P."/>
        </authorList>
    </citation>
    <scope>NUCLEOTIDE SEQUENCE [LARGE SCALE GENOMIC DNA]</scope>
    <source>
        <strain evidence="4 5">Viu22</strain>
    </source>
</reference>
<keyword evidence="2" id="KW-0732">Signal</keyword>
<dbReference type="KEGG" id="mlv:CVS47_03287"/>